<evidence type="ECO:0000313" key="1">
    <source>
        <dbReference type="EMBL" id="OGC35158.1"/>
    </source>
</evidence>
<dbReference type="Proteomes" id="UP000178951">
    <property type="component" value="Unassembled WGS sequence"/>
</dbReference>
<gene>
    <name evidence="1" type="ORF">A2311_02635</name>
</gene>
<accession>A0A1F4TR73</accession>
<sequence length="421" mass="45560">MLVPGLLVKTFLILSLFLLGYFLNNGCSQTTASSDSLPTLSNYNSFTLSTKEVSVAISQDGVTLSPLTVLALSSDEAKGIKNSALAMAIGYCVFLKLTDLPADLAAAGATSTEINDILTGANVNQWLATAFQETRFAPIAEVLKSGYYQIDDEPSTVAEGMGALSSYTQFLKDLNGGATHVYPSDYPTLNQLNEKGFVWSSVEKGYYEAKSYVRNKSYYSGTGKPYAAFNLASWAVAYTRAHGTTTYPFKTALVTSEAPGVLGAFNAFGQVMSYFYNRGQNPFVYYNEPTLPQCKLITDAFGTSLSDIPALENSVTYEASGSSAVSYGKRYIWQLGWLNARLNESNEIYTANISLQDVKDVLEILKGFYSSENTTSDGAVAAGIISAEAIEASKWGQPYNSAQTFENIYNIASAMMEASKR</sequence>
<protein>
    <submittedName>
        <fullName evidence="1">Uncharacterized protein</fullName>
    </submittedName>
</protein>
<comment type="caution">
    <text evidence="1">The sequence shown here is derived from an EMBL/GenBank/DDBJ whole genome shotgun (WGS) entry which is preliminary data.</text>
</comment>
<dbReference type="AlphaFoldDB" id="A0A1F4TR73"/>
<name>A0A1F4TR73_UNCSA</name>
<reference evidence="1 2" key="1">
    <citation type="journal article" date="2016" name="Nat. Commun.">
        <title>Thousands of microbial genomes shed light on interconnected biogeochemical processes in an aquifer system.</title>
        <authorList>
            <person name="Anantharaman K."/>
            <person name="Brown C.T."/>
            <person name="Hug L.A."/>
            <person name="Sharon I."/>
            <person name="Castelle C.J."/>
            <person name="Probst A.J."/>
            <person name="Thomas B.C."/>
            <person name="Singh A."/>
            <person name="Wilkins M.J."/>
            <person name="Karaoz U."/>
            <person name="Brodie E.L."/>
            <person name="Williams K.H."/>
            <person name="Hubbard S.S."/>
            <person name="Banfield J.F."/>
        </authorList>
    </citation>
    <scope>NUCLEOTIDE SEQUENCE [LARGE SCALE GENOMIC DNA]</scope>
</reference>
<proteinExistence type="predicted"/>
<organism evidence="1 2">
    <name type="scientific">candidate division WOR-1 bacterium RIFOXYB2_FULL_48_7</name>
    <dbReference type="NCBI Taxonomy" id="1802583"/>
    <lineage>
        <taxon>Bacteria</taxon>
        <taxon>Bacillati</taxon>
        <taxon>Saganbacteria</taxon>
    </lineage>
</organism>
<evidence type="ECO:0000313" key="2">
    <source>
        <dbReference type="Proteomes" id="UP000178951"/>
    </source>
</evidence>
<dbReference type="EMBL" id="MEUF01000034">
    <property type="protein sequence ID" value="OGC35158.1"/>
    <property type="molecule type" value="Genomic_DNA"/>
</dbReference>